<dbReference type="InterPro" id="IPR029033">
    <property type="entry name" value="His_PPase_superfam"/>
</dbReference>
<keyword evidence="3" id="KW-1185">Reference proteome</keyword>
<comment type="caution">
    <text evidence="2">The sequence shown here is derived from an EMBL/GenBank/DDBJ whole genome shotgun (WGS) entry which is preliminary data.</text>
</comment>
<organism evidence="2 3">
    <name type="scientific">Paraconiothyrium brasiliense</name>
    <dbReference type="NCBI Taxonomy" id="300254"/>
    <lineage>
        <taxon>Eukaryota</taxon>
        <taxon>Fungi</taxon>
        <taxon>Dikarya</taxon>
        <taxon>Ascomycota</taxon>
        <taxon>Pezizomycotina</taxon>
        <taxon>Dothideomycetes</taxon>
        <taxon>Pleosporomycetidae</taxon>
        <taxon>Pleosporales</taxon>
        <taxon>Massarineae</taxon>
        <taxon>Didymosphaeriaceae</taxon>
        <taxon>Paraconiothyrium</taxon>
    </lineage>
</organism>
<accession>A0ABR3RE01</accession>
<dbReference type="PANTHER" id="PTHR48100:SF54">
    <property type="entry name" value="PHOSPHATASE SPAC5H10.03-RELATED"/>
    <property type="match status" value="1"/>
</dbReference>
<evidence type="ECO:0000313" key="3">
    <source>
        <dbReference type="Proteomes" id="UP001521785"/>
    </source>
</evidence>
<dbReference type="InterPro" id="IPR013078">
    <property type="entry name" value="His_Pase_superF_clade-1"/>
</dbReference>
<reference evidence="2 3" key="1">
    <citation type="submission" date="2024-02" db="EMBL/GenBank/DDBJ databases">
        <title>De novo assembly and annotation of 12 fungi associated with fruit tree decline syndrome in Ontario, Canada.</title>
        <authorList>
            <person name="Sulman M."/>
            <person name="Ellouze W."/>
            <person name="Ilyukhin E."/>
        </authorList>
    </citation>
    <scope>NUCLEOTIDE SEQUENCE [LARGE SCALE GENOMIC DNA]</scope>
    <source>
        <strain evidence="2 3">M42-189</strain>
    </source>
</reference>
<sequence>MPPTQLHLIRHAQGYHNVREDYNLPDTLLTPEGEQQMLHFNPKLRIVALPELQETSDFACDIGSSIAQLRKEFEGKPVDFSHVPEGWNDKKSGRFRPTTGLTEQRAGEARRIIWEESEGTVAVVAHGGFNHYFTEDWEDSSSGSGE</sequence>
<dbReference type="EMBL" id="JAKJXO020000007">
    <property type="protein sequence ID" value="KAL1602582.1"/>
    <property type="molecule type" value="Genomic_DNA"/>
</dbReference>
<dbReference type="CDD" id="cd07067">
    <property type="entry name" value="HP_PGM_like"/>
    <property type="match status" value="1"/>
</dbReference>
<dbReference type="Gene3D" id="3.40.50.1240">
    <property type="entry name" value="Phosphoglycerate mutase-like"/>
    <property type="match status" value="2"/>
</dbReference>
<evidence type="ECO:0000256" key="1">
    <source>
        <dbReference type="SAM" id="MobiDB-lite"/>
    </source>
</evidence>
<name>A0ABR3RE01_9PLEO</name>
<feature type="region of interest" description="Disordered" evidence="1">
    <location>
        <begin position="80"/>
        <end position="102"/>
    </location>
</feature>
<gene>
    <name evidence="2" type="ORF">SLS60_005998</name>
</gene>
<dbReference type="SUPFAM" id="SSF53254">
    <property type="entry name" value="Phosphoglycerate mutase-like"/>
    <property type="match status" value="1"/>
</dbReference>
<protein>
    <recommendedName>
        <fullName evidence="4">Phosphoglycerate mutase</fullName>
    </recommendedName>
</protein>
<evidence type="ECO:0000313" key="2">
    <source>
        <dbReference type="EMBL" id="KAL1602582.1"/>
    </source>
</evidence>
<dbReference type="Proteomes" id="UP001521785">
    <property type="component" value="Unassembled WGS sequence"/>
</dbReference>
<dbReference type="SMART" id="SM00855">
    <property type="entry name" value="PGAM"/>
    <property type="match status" value="1"/>
</dbReference>
<dbReference type="InterPro" id="IPR050275">
    <property type="entry name" value="PGM_Phosphatase"/>
</dbReference>
<proteinExistence type="predicted"/>
<dbReference type="PANTHER" id="PTHR48100">
    <property type="entry name" value="BROAD-SPECIFICITY PHOSPHATASE YOR283W-RELATED"/>
    <property type="match status" value="1"/>
</dbReference>
<evidence type="ECO:0008006" key="4">
    <source>
        <dbReference type="Google" id="ProtNLM"/>
    </source>
</evidence>